<feature type="transmembrane region" description="Helical" evidence="1">
    <location>
        <begin position="110"/>
        <end position="131"/>
    </location>
</feature>
<sequence>MRHRKVDRAILEQNEPLDSDDQDLVISLLTAENDLSLKLYKKILALSILVEIPPLVLLARGVSQAPLLKVAMSSLIVLLNFLTLVNTIFEVESASKLFPPLVRKYLGKLLHFRGLCGLNVVLLVQMIYVAFWREQLGWMGVFTVVPIGNLVTLVLLKNWHKGVELEVAGLHALKYKYKNV</sequence>
<feature type="transmembrane region" description="Helical" evidence="1">
    <location>
        <begin position="68"/>
        <end position="89"/>
    </location>
</feature>
<protein>
    <submittedName>
        <fullName evidence="2">CIC11C00000003233</fullName>
    </submittedName>
</protein>
<accession>A0A1L0BH21</accession>
<keyword evidence="1" id="KW-0472">Membrane</keyword>
<proteinExistence type="predicted"/>
<reference evidence="2 3" key="1">
    <citation type="submission" date="2016-10" db="EMBL/GenBank/DDBJ databases">
        <authorList>
            <person name="de Groot N.N."/>
        </authorList>
    </citation>
    <scope>NUCLEOTIDE SEQUENCE [LARGE SCALE GENOMIC DNA]</scope>
    <source>
        <strain evidence="2 3">PYCC 4715</strain>
    </source>
</reference>
<gene>
    <name evidence="2" type="ORF">SAMEA4029009_CIC11G00000003233</name>
</gene>
<evidence type="ECO:0000256" key="1">
    <source>
        <dbReference type="SAM" id="Phobius"/>
    </source>
</evidence>
<organism evidence="2 3">
    <name type="scientific">Sungouiella intermedia</name>
    <dbReference type="NCBI Taxonomy" id="45354"/>
    <lineage>
        <taxon>Eukaryota</taxon>
        <taxon>Fungi</taxon>
        <taxon>Dikarya</taxon>
        <taxon>Ascomycota</taxon>
        <taxon>Saccharomycotina</taxon>
        <taxon>Pichiomycetes</taxon>
        <taxon>Metschnikowiaceae</taxon>
        <taxon>Sungouiella</taxon>
    </lineage>
</organism>
<dbReference type="AlphaFoldDB" id="A0A1L0BH21"/>
<dbReference type="EMBL" id="LT635764">
    <property type="protein sequence ID" value="SGZ50879.1"/>
    <property type="molecule type" value="Genomic_DNA"/>
</dbReference>
<keyword evidence="1" id="KW-0812">Transmembrane</keyword>
<evidence type="ECO:0000313" key="2">
    <source>
        <dbReference type="EMBL" id="SGZ50879.1"/>
    </source>
</evidence>
<name>A0A1L0BH21_9ASCO</name>
<feature type="transmembrane region" description="Helical" evidence="1">
    <location>
        <begin position="137"/>
        <end position="156"/>
    </location>
</feature>
<dbReference type="Proteomes" id="UP000182259">
    <property type="component" value="Chromosome I"/>
</dbReference>
<evidence type="ECO:0000313" key="3">
    <source>
        <dbReference type="Proteomes" id="UP000182259"/>
    </source>
</evidence>
<keyword evidence="1" id="KW-1133">Transmembrane helix</keyword>